<dbReference type="Gene3D" id="1.25.10.90">
    <property type="match status" value="1"/>
</dbReference>
<evidence type="ECO:0000313" key="1">
    <source>
        <dbReference type="EMBL" id="NBG89692.1"/>
    </source>
</evidence>
<evidence type="ECO:0000313" key="2">
    <source>
        <dbReference type="Proteomes" id="UP000449710"/>
    </source>
</evidence>
<reference evidence="1 2" key="1">
    <citation type="submission" date="2019-04" db="EMBL/GenBank/DDBJ databases">
        <title>Isachenkonia alkalipeptolytica gen. nov. sp. nov. a new anaerobic, alkiliphilic organothrophic bacterium capable to reduce synthesized ferrihydrite isolated from a soda lake.</title>
        <authorList>
            <person name="Toshchakov S.V."/>
            <person name="Zavarzina D.G."/>
            <person name="Zhilina T.N."/>
            <person name="Kostrikina N.A."/>
            <person name="Kublanov I.V."/>
        </authorList>
    </citation>
    <scope>NUCLEOTIDE SEQUENCE [LARGE SCALE GENOMIC DNA]</scope>
    <source>
        <strain evidence="1 2">Z-1701</strain>
    </source>
</reference>
<comment type="caution">
    <text evidence="1">The sequence shown here is derived from an EMBL/GenBank/DDBJ whole genome shotgun (WGS) entry which is preliminary data.</text>
</comment>
<proteinExistence type="predicted"/>
<dbReference type="PANTHER" id="PTHR34070">
    <property type="entry name" value="ARMADILLO-TYPE FOLD"/>
    <property type="match status" value="1"/>
</dbReference>
<dbReference type="PANTHER" id="PTHR34070:SF1">
    <property type="entry name" value="DNA ALKYLATION REPAIR PROTEIN"/>
    <property type="match status" value="1"/>
</dbReference>
<dbReference type="CDD" id="cd06561">
    <property type="entry name" value="AlkD_like"/>
    <property type="match status" value="1"/>
</dbReference>
<dbReference type="EMBL" id="SUMG01000046">
    <property type="protein sequence ID" value="NBG89692.1"/>
    <property type="molecule type" value="Genomic_DNA"/>
</dbReference>
<name>A0AA43XN92_9CLOT</name>
<dbReference type="AlphaFoldDB" id="A0AA43XN92"/>
<dbReference type="Proteomes" id="UP000449710">
    <property type="component" value="Unassembled WGS sequence"/>
</dbReference>
<accession>A0AA43XN92</accession>
<dbReference type="SUPFAM" id="SSF48371">
    <property type="entry name" value="ARM repeat"/>
    <property type="match status" value="1"/>
</dbReference>
<keyword evidence="2" id="KW-1185">Reference proteome</keyword>
<dbReference type="InterPro" id="IPR016024">
    <property type="entry name" value="ARM-type_fold"/>
</dbReference>
<gene>
    <name evidence="1" type="ORF">ISALK_14495</name>
</gene>
<dbReference type="InterPro" id="IPR014825">
    <property type="entry name" value="DNA_alkylation"/>
</dbReference>
<dbReference type="RefSeq" id="WP_160723622.1">
    <property type="nucleotide sequence ID" value="NZ_SUMG01000046.1"/>
</dbReference>
<organism evidence="1 2">
    <name type="scientific">Isachenkonia alkalipeptolytica</name>
    <dbReference type="NCBI Taxonomy" id="2565777"/>
    <lineage>
        <taxon>Bacteria</taxon>
        <taxon>Bacillati</taxon>
        <taxon>Bacillota</taxon>
        <taxon>Clostridia</taxon>
        <taxon>Eubacteriales</taxon>
        <taxon>Clostridiaceae</taxon>
        <taxon>Isachenkonia</taxon>
    </lineage>
</organism>
<dbReference type="Pfam" id="PF08713">
    <property type="entry name" value="DNA_alkylation"/>
    <property type="match status" value="1"/>
</dbReference>
<protein>
    <submittedName>
        <fullName evidence="1">DNA alkylation repair protein</fullName>
    </submittedName>
</protein>
<sequence>MRLKWTKDPDFWVRRGAAVSLIYPIKKNKYGQINPLLVSDALMEDEHYLVLKGYGWMLKVLSQQDPELVFNYLYKNRDRMPRLPFRYGLEKFPRDKKEILMKN</sequence>